<evidence type="ECO:0000313" key="5">
    <source>
        <dbReference type="Proteomes" id="UP000008810"/>
    </source>
</evidence>
<dbReference type="OrthoDB" id="429145at2759"/>
<evidence type="ECO:0000313" key="3">
    <source>
        <dbReference type="EMBL" id="PNT64181.1"/>
    </source>
</evidence>
<feature type="domain" description="Alpha-carbonic anhydrase" evidence="2">
    <location>
        <begin position="45"/>
        <end position="295"/>
    </location>
</feature>
<dbReference type="Proteomes" id="UP000008810">
    <property type="component" value="Chromosome 4"/>
</dbReference>
<dbReference type="PANTHER" id="PTHR18952">
    <property type="entry name" value="CARBONIC ANHYDRASE"/>
    <property type="match status" value="1"/>
</dbReference>
<keyword evidence="5" id="KW-1185">Reference proteome</keyword>
<dbReference type="AlphaFoldDB" id="A0A2K2CQ81"/>
<dbReference type="GeneID" id="100845117"/>
<dbReference type="EMBL" id="CM000883">
    <property type="protein sequence ID" value="PNT64181.1"/>
    <property type="molecule type" value="Genomic_DNA"/>
</dbReference>
<dbReference type="SUPFAM" id="SSF51069">
    <property type="entry name" value="Carbonic anhydrase"/>
    <property type="match status" value="1"/>
</dbReference>
<proteinExistence type="predicted"/>
<feature type="signal peptide" evidence="1">
    <location>
        <begin position="1"/>
        <end position="34"/>
    </location>
</feature>
<dbReference type="KEGG" id="bdi:100845117"/>
<evidence type="ECO:0000313" key="4">
    <source>
        <dbReference type="EnsemblPlants" id="PNT64181"/>
    </source>
</evidence>
<dbReference type="Gene3D" id="3.10.200.10">
    <property type="entry name" value="Alpha carbonic anhydrase"/>
    <property type="match status" value="1"/>
</dbReference>
<sequence>MNPSMVPPAMALRRAVRQLILLLAVFIAASSSLSSVVIAADEAGPAYQYTAGTKAGPENWFKLSPKYSACNGGAAVRKQSPIDITTKSAIPKPDLDPLTRNYLASDATLVNDGKHISIMLAGKPGTVTIGGKAFGLKKLRWHTPSEHLINGKRHPLELQMVHESESGSGEVAIIAILYKVGKPDSFVVQLKKKLAELARDKCKFYDPASTAEEARVAAGTVHLRSLQKRTGSYFRYAGSLTQPPCSEGVIWNVLGKIRQVSQEQLDSLTAPLLLGAQHNARPVQPINGRVVTFYNPPNSTISFEM</sequence>
<dbReference type="PANTHER" id="PTHR18952:SF249">
    <property type="entry name" value="ALPHA-CARBONIC ANHYDRASE DOMAIN-CONTAINING PROTEIN"/>
    <property type="match status" value="1"/>
</dbReference>
<dbReference type="InterPro" id="IPR001148">
    <property type="entry name" value="CA_dom"/>
</dbReference>
<dbReference type="GO" id="GO:0008270">
    <property type="term" value="F:zinc ion binding"/>
    <property type="evidence" value="ECO:0007669"/>
    <property type="project" value="InterPro"/>
</dbReference>
<dbReference type="CDD" id="cd03124">
    <property type="entry name" value="alpha_CA_prokaryotic_like"/>
    <property type="match status" value="1"/>
</dbReference>
<reference evidence="4" key="3">
    <citation type="submission" date="2018-08" db="UniProtKB">
        <authorList>
            <consortium name="EnsemblPlants"/>
        </authorList>
    </citation>
    <scope>IDENTIFICATION</scope>
    <source>
        <strain evidence="4">cv. Bd21</strain>
    </source>
</reference>
<dbReference type="InterPro" id="IPR036398">
    <property type="entry name" value="CA_dom_sf"/>
</dbReference>
<protein>
    <recommendedName>
        <fullName evidence="2">Alpha-carbonic anhydrase domain-containing protein</fullName>
    </recommendedName>
</protein>
<dbReference type="Gramene" id="PNT64181">
    <property type="protein sequence ID" value="PNT64181"/>
    <property type="gene ID" value="BRADI_4g25550v3"/>
</dbReference>
<dbReference type="STRING" id="15368.A0A2K2CQ81"/>
<organism evidence="3">
    <name type="scientific">Brachypodium distachyon</name>
    <name type="common">Purple false brome</name>
    <name type="synonym">Trachynia distachya</name>
    <dbReference type="NCBI Taxonomy" id="15368"/>
    <lineage>
        <taxon>Eukaryota</taxon>
        <taxon>Viridiplantae</taxon>
        <taxon>Streptophyta</taxon>
        <taxon>Embryophyta</taxon>
        <taxon>Tracheophyta</taxon>
        <taxon>Spermatophyta</taxon>
        <taxon>Magnoliopsida</taxon>
        <taxon>Liliopsida</taxon>
        <taxon>Poales</taxon>
        <taxon>Poaceae</taxon>
        <taxon>BOP clade</taxon>
        <taxon>Pooideae</taxon>
        <taxon>Stipodae</taxon>
        <taxon>Brachypodieae</taxon>
        <taxon>Brachypodium</taxon>
    </lineage>
</organism>
<gene>
    <name evidence="4" type="primary">LOC100845117</name>
    <name evidence="3" type="ORF">BRADI_4g25550v3</name>
</gene>
<evidence type="ECO:0000256" key="1">
    <source>
        <dbReference type="SAM" id="SignalP"/>
    </source>
</evidence>
<feature type="chain" id="PRO_5043158550" description="Alpha-carbonic anhydrase domain-containing protein" evidence="1">
    <location>
        <begin position="35"/>
        <end position="305"/>
    </location>
</feature>
<dbReference type="InterPro" id="IPR023561">
    <property type="entry name" value="Carbonic_anhydrase_a-class"/>
</dbReference>
<dbReference type="RefSeq" id="XP_003576316.4">
    <property type="nucleotide sequence ID" value="XM_003576268.4"/>
</dbReference>
<reference evidence="3" key="2">
    <citation type="submission" date="2017-06" db="EMBL/GenBank/DDBJ databases">
        <title>WGS assembly of Brachypodium distachyon.</title>
        <authorList>
            <consortium name="The International Brachypodium Initiative"/>
            <person name="Lucas S."/>
            <person name="Harmon-Smith M."/>
            <person name="Lail K."/>
            <person name="Tice H."/>
            <person name="Grimwood J."/>
            <person name="Bruce D."/>
            <person name="Barry K."/>
            <person name="Shu S."/>
            <person name="Lindquist E."/>
            <person name="Wang M."/>
            <person name="Pitluck S."/>
            <person name="Vogel J.P."/>
            <person name="Garvin D.F."/>
            <person name="Mockler T.C."/>
            <person name="Schmutz J."/>
            <person name="Rokhsar D."/>
            <person name="Bevan M.W."/>
        </authorList>
    </citation>
    <scope>NUCLEOTIDE SEQUENCE</scope>
    <source>
        <strain evidence="3">Bd21</strain>
    </source>
</reference>
<keyword evidence="1" id="KW-0732">Signal</keyword>
<dbReference type="PROSITE" id="PS51144">
    <property type="entry name" value="ALPHA_CA_2"/>
    <property type="match status" value="1"/>
</dbReference>
<reference evidence="3 4" key="1">
    <citation type="journal article" date="2010" name="Nature">
        <title>Genome sequencing and analysis of the model grass Brachypodium distachyon.</title>
        <authorList>
            <consortium name="International Brachypodium Initiative"/>
        </authorList>
    </citation>
    <scope>NUCLEOTIDE SEQUENCE [LARGE SCALE GENOMIC DNA]</scope>
    <source>
        <strain evidence="3 4">Bd21</strain>
    </source>
</reference>
<accession>A0A2K2CQ81</accession>
<name>A0A2K2CQ81_BRADI</name>
<dbReference type="GO" id="GO:0004089">
    <property type="term" value="F:carbonate dehydratase activity"/>
    <property type="evidence" value="ECO:0000318"/>
    <property type="project" value="GO_Central"/>
</dbReference>
<dbReference type="InterPro" id="IPR041891">
    <property type="entry name" value="Alpha_CA_prokaryot-like"/>
</dbReference>
<dbReference type="SMART" id="SM01057">
    <property type="entry name" value="Carb_anhydrase"/>
    <property type="match status" value="1"/>
</dbReference>
<dbReference type="Pfam" id="PF00194">
    <property type="entry name" value="Carb_anhydrase"/>
    <property type="match status" value="1"/>
</dbReference>
<evidence type="ECO:0000259" key="2">
    <source>
        <dbReference type="PROSITE" id="PS51144"/>
    </source>
</evidence>
<dbReference type="EnsemblPlants" id="PNT64181">
    <property type="protein sequence ID" value="PNT64181"/>
    <property type="gene ID" value="BRADI_4g25550v3"/>
</dbReference>